<reference evidence="2" key="1">
    <citation type="journal article" date="2019" name="Int. J. Syst. Evol. Microbiol.">
        <title>The Global Catalogue of Microorganisms (GCM) 10K type strain sequencing project: providing services to taxonomists for standard genome sequencing and annotation.</title>
        <authorList>
            <consortium name="The Broad Institute Genomics Platform"/>
            <consortium name="The Broad Institute Genome Sequencing Center for Infectious Disease"/>
            <person name="Wu L."/>
            <person name="Ma J."/>
        </authorList>
    </citation>
    <scope>NUCLEOTIDE SEQUENCE [LARGE SCALE GENOMIC DNA]</scope>
    <source>
        <strain evidence="2">IBRC-M 10987</strain>
    </source>
</reference>
<comment type="caution">
    <text evidence="1">The sequence shown here is derived from an EMBL/GenBank/DDBJ whole genome shotgun (WGS) entry which is preliminary data.</text>
</comment>
<evidence type="ECO:0008006" key="3">
    <source>
        <dbReference type="Google" id="ProtNLM"/>
    </source>
</evidence>
<proteinExistence type="predicted"/>
<accession>A0ABV8KE92</accession>
<name>A0ABV8KE92_9BACL</name>
<gene>
    <name evidence="1" type="ORF">ACFOZ8_32205</name>
</gene>
<dbReference type="RefSeq" id="WP_377722827.1">
    <property type="nucleotide sequence ID" value="NZ_JBHSAM010000036.1"/>
</dbReference>
<keyword evidence="2" id="KW-1185">Reference proteome</keyword>
<sequence length="106" mass="12310">MKRYVKAITGILLLVLGLLYFTCPDEEDYKLWLEQEHGITCEVGGPSQIRLCTRGQAPIEWESKHVRTLPFYIQVEDKYADDNMAYTVRATGVFNHFFDKSSIVYK</sequence>
<evidence type="ECO:0000313" key="2">
    <source>
        <dbReference type="Proteomes" id="UP001595715"/>
    </source>
</evidence>
<dbReference type="EMBL" id="JBHSAM010000036">
    <property type="protein sequence ID" value="MFC4104294.1"/>
    <property type="molecule type" value="Genomic_DNA"/>
</dbReference>
<dbReference type="Proteomes" id="UP001595715">
    <property type="component" value="Unassembled WGS sequence"/>
</dbReference>
<protein>
    <recommendedName>
        <fullName evidence="3">DUF4359 domain-containing protein</fullName>
    </recommendedName>
</protein>
<organism evidence="1 2">
    <name type="scientific">Paenibacillus xanthanilyticus</name>
    <dbReference type="NCBI Taxonomy" id="1783531"/>
    <lineage>
        <taxon>Bacteria</taxon>
        <taxon>Bacillati</taxon>
        <taxon>Bacillota</taxon>
        <taxon>Bacilli</taxon>
        <taxon>Bacillales</taxon>
        <taxon>Paenibacillaceae</taxon>
        <taxon>Paenibacillus</taxon>
    </lineage>
</organism>
<evidence type="ECO:0000313" key="1">
    <source>
        <dbReference type="EMBL" id="MFC4104294.1"/>
    </source>
</evidence>